<evidence type="ECO:0000313" key="3">
    <source>
        <dbReference type="EMBL" id="UWP80274.1"/>
    </source>
</evidence>
<reference evidence="3" key="2">
    <citation type="submission" date="2022-09" db="EMBL/GenBank/DDBJ databases">
        <title>Biosynthetic gene clusters of Dactylosporangioum fulvum.</title>
        <authorList>
            <person name="Caradec T."/>
        </authorList>
    </citation>
    <scope>NUCLEOTIDE SEQUENCE</scope>
    <source>
        <strain evidence="3">NRRL B-16292</strain>
    </source>
</reference>
<proteinExistence type="predicted"/>
<organism evidence="3 4">
    <name type="scientific">Dactylosporangium fulvum</name>
    <dbReference type="NCBI Taxonomy" id="53359"/>
    <lineage>
        <taxon>Bacteria</taxon>
        <taxon>Bacillati</taxon>
        <taxon>Actinomycetota</taxon>
        <taxon>Actinomycetes</taxon>
        <taxon>Micromonosporales</taxon>
        <taxon>Micromonosporaceae</taxon>
        <taxon>Dactylosporangium</taxon>
    </lineage>
</organism>
<name>A0ABY5VSZ1_9ACTN</name>
<keyword evidence="1" id="KW-0413">Isomerase</keyword>
<dbReference type="InterPro" id="IPR014347">
    <property type="entry name" value="Tautomerase/MIF_sf"/>
</dbReference>
<sequence>MTQKRELVRRVTDAVVDALGVDKEGVRVKIIEEERHHVAHGGVLSSELP</sequence>
<gene>
    <name evidence="3" type="ORF">Dfulv_34645</name>
</gene>
<accession>A0ABY5VSZ1</accession>
<protein>
    <submittedName>
        <fullName evidence="3">Tautomerase family protein</fullName>
    </submittedName>
</protein>
<evidence type="ECO:0000259" key="2">
    <source>
        <dbReference type="Pfam" id="PF01361"/>
    </source>
</evidence>
<evidence type="ECO:0000313" key="4">
    <source>
        <dbReference type="Proteomes" id="UP001059617"/>
    </source>
</evidence>
<dbReference type="RefSeq" id="WP_259858032.1">
    <property type="nucleotide sequence ID" value="NZ_CP073720.1"/>
</dbReference>
<keyword evidence="4" id="KW-1185">Reference proteome</keyword>
<dbReference type="EMBL" id="CP073720">
    <property type="protein sequence ID" value="UWP80274.1"/>
    <property type="molecule type" value="Genomic_DNA"/>
</dbReference>
<dbReference type="InterPro" id="IPR004370">
    <property type="entry name" value="4-OT-like_dom"/>
</dbReference>
<dbReference type="Gene3D" id="3.30.429.10">
    <property type="entry name" value="Macrophage Migration Inhibitory Factor"/>
    <property type="match status" value="1"/>
</dbReference>
<reference evidence="3" key="1">
    <citation type="submission" date="2021-04" db="EMBL/GenBank/DDBJ databases">
        <authorList>
            <person name="Hartkoorn R.C."/>
            <person name="Beaudoing E."/>
            <person name="Hot D."/>
        </authorList>
    </citation>
    <scope>NUCLEOTIDE SEQUENCE</scope>
    <source>
        <strain evidence="3">NRRL B-16292</strain>
    </source>
</reference>
<dbReference type="Pfam" id="PF01361">
    <property type="entry name" value="Tautomerase"/>
    <property type="match status" value="1"/>
</dbReference>
<feature type="domain" description="4-oxalocrotonate tautomerase-like" evidence="2">
    <location>
        <begin position="3"/>
        <end position="44"/>
    </location>
</feature>
<dbReference type="Proteomes" id="UP001059617">
    <property type="component" value="Chromosome"/>
</dbReference>
<dbReference type="SUPFAM" id="SSF55331">
    <property type="entry name" value="Tautomerase/MIF"/>
    <property type="match status" value="1"/>
</dbReference>
<evidence type="ECO:0000256" key="1">
    <source>
        <dbReference type="ARBA" id="ARBA00023235"/>
    </source>
</evidence>